<dbReference type="PRINTS" id="PR00821">
    <property type="entry name" value="TAGLIPASE"/>
</dbReference>
<dbReference type="InterPro" id="IPR033906">
    <property type="entry name" value="Lipase_N"/>
</dbReference>
<name>A0A9P0MX30_NEZVI</name>
<dbReference type="InterPro" id="IPR000734">
    <property type="entry name" value="TAG_lipase"/>
</dbReference>
<keyword evidence="5" id="KW-0732">Signal</keyword>
<dbReference type="GO" id="GO:0016298">
    <property type="term" value="F:lipase activity"/>
    <property type="evidence" value="ECO:0007669"/>
    <property type="project" value="InterPro"/>
</dbReference>
<sequence length="329" mass="36637">MDFILFLGFFLCVFPSQDLVLARYAAESDDTIQFNPEDTIPSDRSGFNVKFFLYNRQTPTDPEILQISSVSSGLFDNWNNNKPLKVVIHGWMGSDDKRFCTTFREGLLDNQDINVIIVDWSEAGSKNILYPMARNKVPEVAAVVAEFLDNLNLQFGVKLEGIHVLGHSLGAHIAGLAGYLVKRGKIGRITGLDPAGPFFSQNKPNERLSPNSALFVDVIHTCGNYLGMNGPIGHVDFYPNSGHFIQPGCGIDIKGSCSHRRAYFLFLESLSNRKAFPAVTCPSWKEFKDNKQSCDMGRVAYLGEGLPWSTRGEYYLRTNNNAPFGLGYV</sequence>
<dbReference type="EMBL" id="OV725083">
    <property type="protein sequence ID" value="CAH1407441.1"/>
    <property type="molecule type" value="Genomic_DNA"/>
</dbReference>
<evidence type="ECO:0000256" key="5">
    <source>
        <dbReference type="SAM" id="SignalP"/>
    </source>
</evidence>
<dbReference type="CDD" id="cd00707">
    <property type="entry name" value="Pancreat_lipase_like"/>
    <property type="match status" value="1"/>
</dbReference>
<accession>A0A9P0MX30</accession>
<keyword evidence="8" id="KW-1185">Reference proteome</keyword>
<dbReference type="InterPro" id="IPR029058">
    <property type="entry name" value="AB_hydrolase_fold"/>
</dbReference>
<evidence type="ECO:0000256" key="1">
    <source>
        <dbReference type="ARBA" id="ARBA00004613"/>
    </source>
</evidence>
<dbReference type="SUPFAM" id="SSF53474">
    <property type="entry name" value="alpha/beta-Hydrolases"/>
    <property type="match status" value="1"/>
</dbReference>
<evidence type="ECO:0000259" key="6">
    <source>
        <dbReference type="Pfam" id="PF00151"/>
    </source>
</evidence>
<comment type="similarity">
    <text evidence="2 4">Belongs to the AB hydrolase superfamily. Lipase family.</text>
</comment>
<feature type="domain" description="Lipase" evidence="6">
    <location>
        <begin position="36"/>
        <end position="324"/>
    </location>
</feature>
<dbReference type="Gene3D" id="3.40.50.1820">
    <property type="entry name" value="alpha/beta hydrolase"/>
    <property type="match status" value="1"/>
</dbReference>
<evidence type="ECO:0000256" key="4">
    <source>
        <dbReference type="RuleBase" id="RU004262"/>
    </source>
</evidence>
<dbReference type="GO" id="GO:0005615">
    <property type="term" value="C:extracellular space"/>
    <property type="evidence" value="ECO:0007669"/>
    <property type="project" value="TreeGrafter"/>
</dbReference>
<proteinExistence type="inferred from homology"/>
<dbReference type="GO" id="GO:0016042">
    <property type="term" value="P:lipid catabolic process"/>
    <property type="evidence" value="ECO:0007669"/>
    <property type="project" value="TreeGrafter"/>
</dbReference>
<organism evidence="7 8">
    <name type="scientific">Nezara viridula</name>
    <name type="common">Southern green stink bug</name>
    <name type="synonym">Cimex viridulus</name>
    <dbReference type="NCBI Taxonomy" id="85310"/>
    <lineage>
        <taxon>Eukaryota</taxon>
        <taxon>Metazoa</taxon>
        <taxon>Ecdysozoa</taxon>
        <taxon>Arthropoda</taxon>
        <taxon>Hexapoda</taxon>
        <taxon>Insecta</taxon>
        <taxon>Pterygota</taxon>
        <taxon>Neoptera</taxon>
        <taxon>Paraneoptera</taxon>
        <taxon>Hemiptera</taxon>
        <taxon>Heteroptera</taxon>
        <taxon>Panheteroptera</taxon>
        <taxon>Pentatomomorpha</taxon>
        <taxon>Pentatomoidea</taxon>
        <taxon>Pentatomidae</taxon>
        <taxon>Pentatominae</taxon>
        <taxon>Nezara</taxon>
    </lineage>
</organism>
<dbReference type="FunFam" id="3.40.50.1820:FF:000076">
    <property type="entry name" value="phospholipase A1"/>
    <property type="match status" value="1"/>
</dbReference>
<protein>
    <recommendedName>
        <fullName evidence="6">Lipase domain-containing protein</fullName>
    </recommendedName>
</protein>
<gene>
    <name evidence="7" type="ORF">NEZAVI_LOCUS15157</name>
</gene>
<dbReference type="InterPro" id="IPR013818">
    <property type="entry name" value="Lipase"/>
</dbReference>
<dbReference type="GO" id="GO:0017171">
    <property type="term" value="F:serine hydrolase activity"/>
    <property type="evidence" value="ECO:0007669"/>
    <property type="project" value="TreeGrafter"/>
</dbReference>
<evidence type="ECO:0000256" key="2">
    <source>
        <dbReference type="ARBA" id="ARBA00010701"/>
    </source>
</evidence>
<evidence type="ECO:0000313" key="8">
    <source>
        <dbReference type="Proteomes" id="UP001152798"/>
    </source>
</evidence>
<dbReference type="Proteomes" id="UP001152798">
    <property type="component" value="Chromosome 7"/>
</dbReference>
<feature type="chain" id="PRO_5040265127" description="Lipase domain-containing protein" evidence="5">
    <location>
        <begin position="23"/>
        <end position="329"/>
    </location>
</feature>
<feature type="signal peptide" evidence="5">
    <location>
        <begin position="1"/>
        <end position="22"/>
    </location>
</feature>
<dbReference type="AlphaFoldDB" id="A0A9P0MX30"/>
<comment type="subcellular location">
    <subcellularLocation>
        <location evidence="1">Secreted</location>
    </subcellularLocation>
</comment>
<evidence type="ECO:0000313" key="7">
    <source>
        <dbReference type="EMBL" id="CAH1407441.1"/>
    </source>
</evidence>
<dbReference type="PANTHER" id="PTHR11610:SF173">
    <property type="entry name" value="LIPASE DOMAIN-CONTAINING PROTEIN-RELATED"/>
    <property type="match status" value="1"/>
</dbReference>
<evidence type="ECO:0000256" key="3">
    <source>
        <dbReference type="ARBA" id="ARBA00022525"/>
    </source>
</evidence>
<dbReference type="PANTHER" id="PTHR11610">
    <property type="entry name" value="LIPASE"/>
    <property type="match status" value="1"/>
</dbReference>
<keyword evidence="3" id="KW-0964">Secreted</keyword>
<dbReference type="Pfam" id="PF00151">
    <property type="entry name" value="Lipase"/>
    <property type="match status" value="1"/>
</dbReference>
<reference evidence="7" key="1">
    <citation type="submission" date="2022-01" db="EMBL/GenBank/DDBJ databases">
        <authorList>
            <person name="King R."/>
        </authorList>
    </citation>
    <scope>NUCLEOTIDE SEQUENCE</scope>
</reference>
<dbReference type="OrthoDB" id="199913at2759"/>